<feature type="compositionally biased region" description="Basic residues" evidence="1">
    <location>
        <begin position="9"/>
        <end position="31"/>
    </location>
</feature>
<evidence type="ECO:0000313" key="2">
    <source>
        <dbReference type="EMBL" id="VEL33603.1"/>
    </source>
</evidence>
<comment type="caution">
    <text evidence="2">The sequence shown here is derived from an EMBL/GenBank/DDBJ whole genome shotgun (WGS) entry which is preliminary data.</text>
</comment>
<feature type="region of interest" description="Disordered" evidence="1">
    <location>
        <begin position="79"/>
        <end position="137"/>
    </location>
</feature>
<evidence type="ECO:0000313" key="3">
    <source>
        <dbReference type="Proteomes" id="UP000784294"/>
    </source>
</evidence>
<protein>
    <submittedName>
        <fullName evidence="2">Uncharacterized protein</fullName>
    </submittedName>
</protein>
<dbReference type="AlphaFoldDB" id="A0A3S5CMR6"/>
<name>A0A3S5CMR6_9PLAT</name>
<organism evidence="2 3">
    <name type="scientific">Protopolystoma xenopodis</name>
    <dbReference type="NCBI Taxonomy" id="117903"/>
    <lineage>
        <taxon>Eukaryota</taxon>
        <taxon>Metazoa</taxon>
        <taxon>Spiralia</taxon>
        <taxon>Lophotrochozoa</taxon>
        <taxon>Platyhelminthes</taxon>
        <taxon>Monogenea</taxon>
        <taxon>Polyopisthocotylea</taxon>
        <taxon>Polystomatidea</taxon>
        <taxon>Polystomatidae</taxon>
        <taxon>Protopolystoma</taxon>
    </lineage>
</organism>
<gene>
    <name evidence="2" type="ORF">PXEA_LOCUS27043</name>
</gene>
<dbReference type="EMBL" id="CAAALY010246071">
    <property type="protein sequence ID" value="VEL33603.1"/>
    <property type="molecule type" value="Genomic_DNA"/>
</dbReference>
<reference evidence="2" key="1">
    <citation type="submission" date="2018-11" db="EMBL/GenBank/DDBJ databases">
        <authorList>
            <consortium name="Pathogen Informatics"/>
        </authorList>
    </citation>
    <scope>NUCLEOTIDE SEQUENCE</scope>
</reference>
<feature type="compositionally biased region" description="Low complexity" evidence="1">
    <location>
        <begin position="92"/>
        <end position="101"/>
    </location>
</feature>
<evidence type="ECO:0000256" key="1">
    <source>
        <dbReference type="SAM" id="MobiDB-lite"/>
    </source>
</evidence>
<accession>A0A3S5CMR6</accession>
<feature type="region of interest" description="Disordered" evidence="1">
    <location>
        <begin position="1"/>
        <end position="35"/>
    </location>
</feature>
<sequence>MGRREGRSRGQKKRGLQRRRAGLSPGLRRRRDAAGGLVGLSLPQLPVAQAPVGTARPTCQCRQLWTLGAKQPRRSAHLLGPSRRMQAWPRQAGAATTTVEGAGMGQAVRTGPPCGRQVGLPHLPLSPPLIRPHLDQA</sequence>
<keyword evidence="3" id="KW-1185">Reference proteome</keyword>
<dbReference type="Proteomes" id="UP000784294">
    <property type="component" value="Unassembled WGS sequence"/>
</dbReference>
<proteinExistence type="predicted"/>